<protein>
    <submittedName>
        <fullName evidence="1">Uncharacterized protein</fullName>
    </submittedName>
</protein>
<sequence>MMSGNISSFDMLMDSSSSSSDDDELILAAFAEREEEEQGNGRRHGGSKHGRQTIDRARDAGFVLLWNDYFRENPRYPENLFRRRFVANTLLHVCLFSPPYLI</sequence>
<evidence type="ECO:0000313" key="1">
    <source>
        <dbReference type="EnsemblPlants" id="AVESA.00010b.r2.5AG0839210.1.CDS.1"/>
    </source>
</evidence>
<evidence type="ECO:0000313" key="2">
    <source>
        <dbReference type="Proteomes" id="UP001732700"/>
    </source>
</evidence>
<dbReference type="Proteomes" id="UP001732700">
    <property type="component" value="Chromosome 5A"/>
</dbReference>
<dbReference type="EnsemblPlants" id="AVESA.00010b.r2.5AG0839210.1">
    <property type="protein sequence ID" value="AVESA.00010b.r2.5AG0839210.1.CDS.1"/>
    <property type="gene ID" value="AVESA.00010b.r2.5AG0839210"/>
</dbReference>
<keyword evidence="2" id="KW-1185">Reference proteome</keyword>
<organism evidence="1 2">
    <name type="scientific">Avena sativa</name>
    <name type="common">Oat</name>
    <dbReference type="NCBI Taxonomy" id="4498"/>
    <lineage>
        <taxon>Eukaryota</taxon>
        <taxon>Viridiplantae</taxon>
        <taxon>Streptophyta</taxon>
        <taxon>Embryophyta</taxon>
        <taxon>Tracheophyta</taxon>
        <taxon>Spermatophyta</taxon>
        <taxon>Magnoliopsida</taxon>
        <taxon>Liliopsida</taxon>
        <taxon>Poales</taxon>
        <taxon>Poaceae</taxon>
        <taxon>BOP clade</taxon>
        <taxon>Pooideae</taxon>
        <taxon>Poodae</taxon>
        <taxon>Poeae</taxon>
        <taxon>Poeae Chloroplast Group 1 (Aveneae type)</taxon>
        <taxon>Aveninae</taxon>
        <taxon>Avena</taxon>
    </lineage>
</organism>
<proteinExistence type="predicted"/>
<accession>A0ACD5XR92</accession>
<reference evidence="1" key="2">
    <citation type="submission" date="2025-09" db="UniProtKB">
        <authorList>
            <consortium name="EnsemblPlants"/>
        </authorList>
    </citation>
    <scope>IDENTIFICATION</scope>
</reference>
<name>A0ACD5XR92_AVESA</name>
<reference evidence="1" key="1">
    <citation type="submission" date="2021-05" db="EMBL/GenBank/DDBJ databases">
        <authorList>
            <person name="Scholz U."/>
            <person name="Mascher M."/>
            <person name="Fiebig A."/>
        </authorList>
    </citation>
    <scope>NUCLEOTIDE SEQUENCE [LARGE SCALE GENOMIC DNA]</scope>
</reference>